<keyword evidence="2" id="KW-0443">Lipid metabolism</keyword>
<dbReference type="GO" id="GO:0004630">
    <property type="term" value="F:phospholipase D activity"/>
    <property type="evidence" value="ECO:0007669"/>
    <property type="project" value="TreeGrafter"/>
</dbReference>
<dbReference type="PANTHER" id="PTHR18896:SF121">
    <property type="entry name" value="PHOSPHOLIPASE D2"/>
    <property type="match status" value="1"/>
</dbReference>
<dbReference type="GO" id="GO:0060627">
    <property type="term" value="P:regulation of vesicle-mediated transport"/>
    <property type="evidence" value="ECO:0007669"/>
    <property type="project" value="TreeGrafter"/>
</dbReference>
<evidence type="ECO:0000256" key="1">
    <source>
        <dbReference type="ARBA" id="ARBA00022737"/>
    </source>
</evidence>
<evidence type="ECO:0000256" key="2">
    <source>
        <dbReference type="ARBA" id="ARBA00023098"/>
    </source>
</evidence>
<dbReference type="GO" id="GO:0009395">
    <property type="term" value="P:phospholipid catabolic process"/>
    <property type="evidence" value="ECO:0007669"/>
    <property type="project" value="TreeGrafter"/>
</dbReference>
<reference evidence="4" key="1">
    <citation type="submission" date="2025-08" db="UniProtKB">
        <authorList>
            <consortium name="RefSeq"/>
        </authorList>
    </citation>
    <scope>IDENTIFICATION</scope>
    <source>
        <tissue evidence="4">Muscle</tissue>
    </source>
</reference>
<dbReference type="SUPFAM" id="SSF56024">
    <property type="entry name" value="Phospholipase D/nuclease"/>
    <property type="match status" value="1"/>
</dbReference>
<dbReference type="KEGG" id="ncc:104966582"/>
<gene>
    <name evidence="4" type="primary">LOC104966582</name>
</gene>
<sequence>MVDNPVPNATCEKPAERMFGSPRLYVTTSSPRRAVSPLKSLVIKCCSYRQTHWWSHEINRLSDSSDFLKVQRFEGFAPPREDTLTKWFVNGSGFFSDLADALEQAKEEIFITDWWLSPEVFLKRPATDNFWRLDEILKRKAEQGVQVCVMLYKEVEMALGINSEHSKKTLMNMHPNIKVMRHYGPGSTQNLSSYLKITKT</sequence>
<keyword evidence="3" id="KW-1185">Reference proteome</keyword>
<dbReference type="AlphaFoldDB" id="A0A6I9PSU9"/>
<dbReference type="PANTHER" id="PTHR18896">
    <property type="entry name" value="PHOSPHOLIPASE D"/>
    <property type="match status" value="1"/>
</dbReference>
<accession>A0A6I9PSU9</accession>
<proteinExistence type="predicted"/>
<name>A0A6I9PSU9_9TELE</name>
<evidence type="ECO:0000313" key="3">
    <source>
        <dbReference type="Proteomes" id="UP000504611"/>
    </source>
</evidence>
<dbReference type="GeneID" id="104966582"/>
<dbReference type="Proteomes" id="UP000504611">
    <property type="component" value="Unplaced"/>
</dbReference>
<protein>
    <submittedName>
        <fullName evidence="4">Phospholipase D2-like</fullName>
    </submittedName>
</protein>
<dbReference type="RefSeq" id="XP_010794069.1">
    <property type="nucleotide sequence ID" value="XM_010795767.1"/>
</dbReference>
<dbReference type="InterPro" id="IPR015679">
    <property type="entry name" value="PLipase_D_fam"/>
</dbReference>
<dbReference type="Gene3D" id="3.30.870.10">
    <property type="entry name" value="Endonuclease Chain A"/>
    <property type="match status" value="1"/>
</dbReference>
<keyword evidence="1" id="KW-0677">Repeat</keyword>
<organism evidence="3 4">
    <name type="scientific">Notothenia coriiceps</name>
    <name type="common">black rockcod</name>
    <dbReference type="NCBI Taxonomy" id="8208"/>
    <lineage>
        <taxon>Eukaryota</taxon>
        <taxon>Metazoa</taxon>
        <taxon>Chordata</taxon>
        <taxon>Craniata</taxon>
        <taxon>Vertebrata</taxon>
        <taxon>Euteleostomi</taxon>
        <taxon>Actinopterygii</taxon>
        <taxon>Neopterygii</taxon>
        <taxon>Teleostei</taxon>
        <taxon>Neoteleostei</taxon>
        <taxon>Acanthomorphata</taxon>
        <taxon>Eupercaria</taxon>
        <taxon>Perciformes</taxon>
        <taxon>Notothenioidei</taxon>
        <taxon>Nototheniidae</taxon>
        <taxon>Notothenia</taxon>
    </lineage>
</organism>
<dbReference type="OrthoDB" id="8888151at2759"/>
<evidence type="ECO:0000313" key="4">
    <source>
        <dbReference type="RefSeq" id="XP_010794069.1"/>
    </source>
</evidence>